<proteinExistence type="predicted"/>
<evidence type="ECO:0000313" key="2">
    <source>
        <dbReference type="Proteomes" id="UP000192756"/>
    </source>
</evidence>
<reference evidence="2" key="1">
    <citation type="submission" date="2017-04" db="EMBL/GenBank/DDBJ databases">
        <authorList>
            <person name="Varghese N."/>
            <person name="Submissions S."/>
        </authorList>
    </citation>
    <scope>NUCLEOTIDE SEQUENCE [LARGE SCALE GENOMIC DNA]</scope>
    <source>
        <strain evidence="2">DSM 12126</strain>
    </source>
</reference>
<sequence>MNYEHLKNDFIFYGGTKNANDEITMELYACNKTYDSVFVMKNNP</sequence>
<name>A0A1W2CU60_9SPHI</name>
<dbReference type="Proteomes" id="UP000192756">
    <property type="component" value="Unassembled WGS sequence"/>
</dbReference>
<keyword evidence="2" id="KW-1185">Reference proteome</keyword>
<accession>A0A1W2CU60</accession>
<dbReference type="AlphaFoldDB" id="A0A1W2CU60"/>
<gene>
    <name evidence="1" type="ORF">SAMN04488524_3233</name>
</gene>
<dbReference type="STRING" id="151894.SAMN04488524_3233"/>
<dbReference type="EMBL" id="FWXT01000002">
    <property type="protein sequence ID" value="SMC88753.1"/>
    <property type="molecule type" value="Genomic_DNA"/>
</dbReference>
<organism evidence="1 2">
    <name type="scientific">Pedobacter africanus</name>
    <dbReference type="NCBI Taxonomy" id="151894"/>
    <lineage>
        <taxon>Bacteria</taxon>
        <taxon>Pseudomonadati</taxon>
        <taxon>Bacteroidota</taxon>
        <taxon>Sphingobacteriia</taxon>
        <taxon>Sphingobacteriales</taxon>
        <taxon>Sphingobacteriaceae</taxon>
        <taxon>Pedobacter</taxon>
    </lineage>
</organism>
<protein>
    <submittedName>
        <fullName evidence="1">Uncharacterized protein</fullName>
    </submittedName>
</protein>
<evidence type="ECO:0000313" key="1">
    <source>
        <dbReference type="EMBL" id="SMC88753.1"/>
    </source>
</evidence>